<comment type="similarity">
    <text evidence="7">Belongs to the protein kinase superfamily.</text>
</comment>
<proteinExistence type="inferred from homology"/>
<protein>
    <submittedName>
        <fullName evidence="10">Protein kinase domain, putative</fullName>
    </submittedName>
</protein>
<evidence type="ECO:0000256" key="8">
    <source>
        <dbReference type="SAM" id="Phobius"/>
    </source>
</evidence>
<dbReference type="STRING" id="73239.Q7RFT2"/>
<dbReference type="FunFam" id="3.30.200.20:FF:000042">
    <property type="entry name" value="Aurora kinase A"/>
    <property type="match status" value="1"/>
</dbReference>
<reference evidence="10 11" key="1">
    <citation type="journal article" date="2002" name="Nature">
        <title>Genome sequence and comparative analysis of the model rodent malaria parasite Plasmodium yoelii yoelii.</title>
        <authorList>
            <person name="Carlton J.M."/>
            <person name="Angiuoli S.V."/>
            <person name="Suh B.B."/>
            <person name="Kooij T.W."/>
            <person name="Pertea M."/>
            <person name="Silva J.C."/>
            <person name="Ermolaeva M.D."/>
            <person name="Allen J.E."/>
            <person name="Selengut J.D."/>
            <person name="Koo H.L."/>
            <person name="Peterson J.D."/>
            <person name="Pop M."/>
            <person name="Kosack D.S."/>
            <person name="Shumway M.F."/>
            <person name="Bidwell S.L."/>
            <person name="Shallom S.J."/>
            <person name="van Aken S.E."/>
            <person name="Riedmuller S.B."/>
            <person name="Feldblyum T.V."/>
            <person name="Cho J.K."/>
            <person name="Quackenbush J."/>
            <person name="Sedegah M."/>
            <person name="Shoaibi A."/>
            <person name="Cummings L.M."/>
            <person name="Florens L."/>
            <person name="Yates J.R."/>
            <person name="Raine J.D."/>
            <person name="Sinden R.E."/>
            <person name="Harris M.A."/>
            <person name="Cunningham D.A."/>
            <person name="Preiser P.R."/>
            <person name="Bergman L.W."/>
            <person name="Vaidya A.B."/>
            <person name="van Lin L.H."/>
            <person name="Janse C.J."/>
            <person name="Waters A.P."/>
            <person name="Smith H.O."/>
            <person name="White O.R."/>
            <person name="Salzberg S.L."/>
            <person name="Venter J.C."/>
            <person name="Fraser C.M."/>
            <person name="Hoffman S.L."/>
            <person name="Gardner M.J."/>
            <person name="Carucci D.J."/>
        </authorList>
    </citation>
    <scope>NUCLEOTIDE SEQUENCE [LARGE SCALE GENOMIC DNA]</scope>
    <source>
        <strain evidence="10 11">17XNL</strain>
    </source>
</reference>
<evidence type="ECO:0000256" key="3">
    <source>
        <dbReference type="ARBA" id="ARBA00022741"/>
    </source>
</evidence>
<keyword evidence="11" id="KW-1185">Reference proteome</keyword>
<dbReference type="PROSITE" id="PS00107">
    <property type="entry name" value="PROTEIN_KINASE_ATP"/>
    <property type="match status" value="1"/>
</dbReference>
<dbReference type="FunCoup" id="Q7RFT2">
    <property type="interactions" value="4"/>
</dbReference>
<dbReference type="InterPro" id="IPR011009">
    <property type="entry name" value="Kinase-like_dom_sf"/>
</dbReference>
<evidence type="ECO:0000256" key="6">
    <source>
        <dbReference type="PROSITE-ProRule" id="PRU10141"/>
    </source>
</evidence>
<feature type="transmembrane region" description="Helical" evidence="8">
    <location>
        <begin position="126"/>
        <end position="146"/>
    </location>
</feature>
<evidence type="ECO:0000313" key="10">
    <source>
        <dbReference type="EMBL" id="EAA16511.1"/>
    </source>
</evidence>
<comment type="caution">
    <text evidence="10">The sequence shown here is derived from an EMBL/GenBank/DDBJ whole genome shotgun (WGS) entry which is preliminary data.</text>
</comment>
<organism evidence="10 11">
    <name type="scientific">Plasmodium yoelii yoelii</name>
    <dbReference type="NCBI Taxonomy" id="73239"/>
    <lineage>
        <taxon>Eukaryota</taxon>
        <taxon>Sar</taxon>
        <taxon>Alveolata</taxon>
        <taxon>Apicomplexa</taxon>
        <taxon>Aconoidasida</taxon>
        <taxon>Haemosporida</taxon>
        <taxon>Plasmodiidae</taxon>
        <taxon>Plasmodium</taxon>
        <taxon>Plasmodium (Vinckeia)</taxon>
    </lineage>
</organism>
<accession>Q7RFT2</accession>
<dbReference type="InterPro" id="IPR000719">
    <property type="entry name" value="Prot_kinase_dom"/>
</dbReference>
<dbReference type="GO" id="GO:0005524">
    <property type="term" value="F:ATP binding"/>
    <property type="evidence" value="ECO:0007669"/>
    <property type="project" value="UniProtKB-UniRule"/>
</dbReference>
<keyword evidence="2" id="KW-0808">Transferase</keyword>
<feature type="binding site" evidence="6">
    <location>
        <position position="279"/>
    </location>
    <ligand>
        <name>ATP</name>
        <dbReference type="ChEBI" id="CHEBI:30616"/>
    </ligand>
</feature>
<dbReference type="GO" id="GO:0035556">
    <property type="term" value="P:intracellular signal transduction"/>
    <property type="evidence" value="ECO:0007669"/>
    <property type="project" value="TreeGrafter"/>
</dbReference>
<dbReference type="PaxDb" id="73239-Q7RFT2"/>
<dbReference type="SUPFAM" id="SSF56112">
    <property type="entry name" value="Protein kinase-like (PK-like)"/>
    <property type="match status" value="1"/>
</dbReference>
<keyword evidence="8" id="KW-0812">Transmembrane</keyword>
<feature type="transmembrane region" description="Helical" evidence="8">
    <location>
        <begin position="97"/>
        <end position="114"/>
    </location>
</feature>
<sequence length="429" mass="50135">MAGTLNLNDLKDEPILYYENAISYVFSQSSEDTKKDLPTCLIYPNNTIKVGFPIHSIKNIKKNDNLLNDNDNEITRFNEEPIVAYASESKDIYPLRVHIYYTLLYIFIFSHFCVKNRKIKRLYIRYIYLIKIYFYVMAQTCLMYLGSVKNVEDLFLSKGEYKQVFLCLKKNENSEAIQIDISCDSNIYSILQLCREKYGIHGDYLTDSCGNIVENIKEIIDGDTLYLKDNKDKFHFLNQIKSNNLIVNDYIVEKRIGSGGFGIVFQGIHIQTKQKVALKFIPKSNFLDVTDVHRVFIEIQTLRGLIHKNIIKMYDVNHFQNYVCLIMEYAVNSDLKKYIQKNNGYLSEKETYFLFLQIVKGVYYCHSKHIVHRDLKLENILLDENMTCKIADFGLSDFVNVILHLLMLAKISNILSKPLLNIQMTFLMI</sequence>
<keyword evidence="8" id="KW-1133">Transmembrane helix</keyword>
<evidence type="ECO:0000256" key="2">
    <source>
        <dbReference type="ARBA" id="ARBA00022679"/>
    </source>
</evidence>
<keyword evidence="4 10" id="KW-0418">Kinase</keyword>
<gene>
    <name evidence="10" type="ORF">PY04620</name>
</gene>
<evidence type="ECO:0000256" key="4">
    <source>
        <dbReference type="ARBA" id="ARBA00022777"/>
    </source>
</evidence>
<dbReference type="GO" id="GO:0004674">
    <property type="term" value="F:protein serine/threonine kinase activity"/>
    <property type="evidence" value="ECO:0007669"/>
    <property type="project" value="UniProtKB-KW"/>
</dbReference>
<evidence type="ECO:0000256" key="7">
    <source>
        <dbReference type="RuleBase" id="RU000304"/>
    </source>
</evidence>
<dbReference type="GO" id="GO:0005737">
    <property type="term" value="C:cytoplasm"/>
    <property type="evidence" value="ECO:0007669"/>
    <property type="project" value="TreeGrafter"/>
</dbReference>
<dbReference type="Proteomes" id="UP000008553">
    <property type="component" value="Unassembled WGS sequence"/>
</dbReference>
<dbReference type="SMART" id="SM00220">
    <property type="entry name" value="S_TKc"/>
    <property type="match status" value="1"/>
</dbReference>
<dbReference type="PROSITE" id="PS00108">
    <property type="entry name" value="PROTEIN_KINASE_ST"/>
    <property type="match status" value="1"/>
</dbReference>
<dbReference type="InterPro" id="IPR017441">
    <property type="entry name" value="Protein_kinase_ATP_BS"/>
</dbReference>
<dbReference type="Pfam" id="PF00069">
    <property type="entry name" value="Pkinase"/>
    <property type="match status" value="1"/>
</dbReference>
<dbReference type="AlphaFoldDB" id="Q7RFT2"/>
<evidence type="ECO:0000256" key="1">
    <source>
        <dbReference type="ARBA" id="ARBA00022527"/>
    </source>
</evidence>
<keyword evidence="3 6" id="KW-0547">Nucleotide-binding</keyword>
<keyword evidence="1 7" id="KW-0723">Serine/threonine-protein kinase</keyword>
<evidence type="ECO:0000259" key="9">
    <source>
        <dbReference type="PROSITE" id="PS50011"/>
    </source>
</evidence>
<dbReference type="PROSITE" id="PS50011">
    <property type="entry name" value="PROTEIN_KINASE_DOM"/>
    <property type="match status" value="1"/>
</dbReference>
<dbReference type="InterPro" id="IPR008271">
    <property type="entry name" value="Ser/Thr_kinase_AS"/>
</dbReference>
<dbReference type="PANTHER" id="PTHR24346">
    <property type="entry name" value="MAP/MICROTUBULE AFFINITY-REGULATING KINASE"/>
    <property type="match status" value="1"/>
</dbReference>
<evidence type="ECO:0000313" key="11">
    <source>
        <dbReference type="Proteomes" id="UP000008553"/>
    </source>
</evidence>
<dbReference type="InParanoid" id="Q7RFT2"/>
<evidence type="ECO:0000256" key="5">
    <source>
        <dbReference type="ARBA" id="ARBA00022840"/>
    </source>
</evidence>
<keyword evidence="8" id="KW-0472">Membrane</keyword>
<feature type="domain" description="Protein kinase" evidence="9">
    <location>
        <begin position="250"/>
        <end position="429"/>
    </location>
</feature>
<dbReference type="Gene3D" id="1.10.510.10">
    <property type="entry name" value="Transferase(Phosphotransferase) domain 1"/>
    <property type="match status" value="1"/>
</dbReference>
<dbReference type="EMBL" id="AABL01001419">
    <property type="protein sequence ID" value="EAA16511.1"/>
    <property type="molecule type" value="Genomic_DNA"/>
</dbReference>
<keyword evidence="5 6" id="KW-0067">ATP-binding</keyword>
<name>Q7RFT2_PLAYO</name>
<dbReference type="PANTHER" id="PTHR24346:SF82">
    <property type="entry name" value="KP78A-RELATED"/>
    <property type="match status" value="1"/>
</dbReference>